<gene>
    <name evidence="2" type="ORF">LCGC14_0924880</name>
</gene>
<dbReference type="AlphaFoldDB" id="A0A0F9NUI5"/>
<evidence type="ECO:0000313" key="2">
    <source>
        <dbReference type="EMBL" id="KKN21489.1"/>
    </source>
</evidence>
<feature type="transmembrane region" description="Helical" evidence="1">
    <location>
        <begin position="69"/>
        <end position="93"/>
    </location>
</feature>
<reference evidence="2" key="1">
    <citation type="journal article" date="2015" name="Nature">
        <title>Complex archaea that bridge the gap between prokaryotes and eukaryotes.</title>
        <authorList>
            <person name="Spang A."/>
            <person name="Saw J.H."/>
            <person name="Jorgensen S.L."/>
            <person name="Zaremba-Niedzwiedzka K."/>
            <person name="Martijn J."/>
            <person name="Lind A.E."/>
            <person name="van Eijk R."/>
            <person name="Schleper C."/>
            <person name="Guy L."/>
            <person name="Ettema T.J."/>
        </authorList>
    </citation>
    <scope>NUCLEOTIDE SEQUENCE</scope>
</reference>
<dbReference type="EMBL" id="LAZR01003144">
    <property type="protein sequence ID" value="KKN21489.1"/>
    <property type="molecule type" value="Genomic_DNA"/>
</dbReference>
<proteinExistence type="predicted"/>
<feature type="transmembrane region" description="Helical" evidence="1">
    <location>
        <begin position="12"/>
        <end position="34"/>
    </location>
</feature>
<evidence type="ECO:0000256" key="1">
    <source>
        <dbReference type="SAM" id="Phobius"/>
    </source>
</evidence>
<sequence length="94" mass="10779">MIKFPTENESKIIFIAISFIGSWVLAFIVFSMLLNNDLKGYSIFTVFFLLTSFRSGVAEFRSRWIKSPLFVFAHLLPMVIIVACGILITIKLWV</sequence>
<comment type="caution">
    <text evidence="2">The sequence shown here is derived from an EMBL/GenBank/DDBJ whole genome shotgun (WGS) entry which is preliminary data.</text>
</comment>
<feature type="transmembrane region" description="Helical" evidence="1">
    <location>
        <begin position="40"/>
        <end position="57"/>
    </location>
</feature>
<keyword evidence="1" id="KW-1133">Transmembrane helix</keyword>
<organism evidence="2">
    <name type="scientific">marine sediment metagenome</name>
    <dbReference type="NCBI Taxonomy" id="412755"/>
    <lineage>
        <taxon>unclassified sequences</taxon>
        <taxon>metagenomes</taxon>
        <taxon>ecological metagenomes</taxon>
    </lineage>
</organism>
<accession>A0A0F9NUI5</accession>
<protein>
    <submittedName>
        <fullName evidence="2">Uncharacterized protein</fullName>
    </submittedName>
</protein>
<keyword evidence="1" id="KW-0812">Transmembrane</keyword>
<keyword evidence="1" id="KW-0472">Membrane</keyword>
<name>A0A0F9NUI5_9ZZZZ</name>